<feature type="domain" description="Pirin N-terminal" evidence="3">
    <location>
        <begin position="15"/>
        <end position="122"/>
    </location>
</feature>
<dbReference type="GO" id="GO:0008127">
    <property type="term" value="F:quercetin 2,3-dioxygenase activity"/>
    <property type="evidence" value="ECO:0007669"/>
    <property type="project" value="UniProtKB-EC"/>
</dbReference>
<dbReference type="Pfam" id="PF02678">
    <property type="entry name" value="Pirin"/>
    <property type="match status" value="1"/>
</dbReference>
<accession>A0A3G8JLI2</accession>
<sequence length="148" mass="16585">MIRIIRAAERDHWRNEWLDSRQSFPATGNFDLAANAHGVLMVHNDDRVQAGEGLDTHQHRDAEILTWVVDGTLRHRDSHGNTGTLAPGMVQRMTAGRGIRHAEGNASSRDEDQPLRVIQMWVAPEFSGLEPGYAEKISPLNSSSEHWS</sequence>
<dbReference type="PANTHER" id="PTHR43212:SF3">
    <property type="entry name" value="QUERCETIN 2,3-DIOXYGENASE"/>
    <property type="match status" value="1"/>
</dbReference>
<gene>
    <name evidence="4" type="ORF">D7316_01663</name>
</gene>
<keyword evidence="4" id="KW-0223">Dioxygenase</keyword>
<evidence type="ECO:0000256" key="2">
    <source>
        <dbReference type="RuleBase" id="RU003457"/>
    </source>
</evidence>
<dbReference type="Proteomes" id="UP000271469">
    <property type="component" value="Chromosome"/>
</dbReference>
<dbReference type="SUPFAM" id="SSF51182">
    <property type="entry name" value="RmlC-like cupins"/>
    <property type="match status" value="1"/>
</dbReference>
<dbReference type="Gene3D" id="2.60.120.10">
    <property type="entry name" value="Jelly Rolls"/>
    <property type="match status" value="1"/>
</dbReference>
<dbReference type="InterPro" id="IPR011051">
    <property type="entry name" value="RmlC_Cupin_sf"/>
</dbReference>
<keyword evidence="5" id="KW-1185">Reference proteome</keyword>
<dbReference type="InterPro" id="IPR012093">
    <property type="entry name" value="Pirin"/>
</dbReference>
<evidence type="ECO:0000256" key="1">
    <source>
        <dbReference type="ARBA" id="ARBA00008416"/>
    </source>
</evidence>
<proteinExistence type="inferred from homology"/>
<evidence type="ECO:0000313" key="5">
    <source>
        <dbReference type="Proteomes" id="UP000271469"/>
    </source>
</evidence>
<dbReference type="KEGG" id="gom:D7316_01663"/>
<reference evidence="4 5" key="1">
    <citation type="submission" date="2018-11" db="EMBL/GenBank/DDBJ databases">
        <title>Gordonia insulae sp. nov., isolated from an island soil.</title>
        <authorList>
            <person name="Kim Y.S."/>
            <person name="Kim S.B."/>
        </authorList>
    </citation>
    <scope>NUCLEOTIDE SEQUENCE [LARGE SCALE GENOMIC DNA]</scope>
    <source>
        <strain evidence="4 5">MMS17-SY073</strain>
    </source>
</reference>
<keyword evidence="4" id="KW-0560">Oxidoreductase</keyword>
<dbReference type="EMBL" id="CP033972">
    <property type="protein sequence ID" value="AZG45070.1"/>
    <property type="molecule type" value="Genomic_DNA"/>
</dbReference>
<evidence type="ECO:0000313" key="4">
    <source>
        <dbReference type="EMBL" id="AZG45070.1"/>
    </source>
</evidence>
<protein>
    <submittedName>
        <fullName evidence="4">Quercetin 2,3-dioxygenase</fullName>
        <ecNumber evidence="4">1.13.11.24</ecNumber>
    </submittedName>
</protein>
<evidence type="ECO:0000259" key="3">
    <source>
        <dbReference type="Pfam" id="PF02678"/>
    </source>
</evidence>
<dbReference type="EC" id="1.13.11.24" evidence="4"/>
<dbReference type="InterPro" id="IPR003829">
    <property type="entry name" value="Pirin_N_dom"/>
</dbReference>
<dbReference type="AlphaFoldDB" id="A0A3G8JLI2"/>
<comment type="similarity">
    <text evidence="1 2">Belongs to the pirin family.</text>
</comment>
<dbReference type="PANTHER" id="PTHR43212">
    <property type="entry name" value="QUERCETIN 2,3-DIOXYGENASE"/>
    <property type="match status" value="1"/>
</dbReference>
<dbReference type="InterPro" id="IPR014710">
    <property type="entry name" value="RmlC-like_jellyroll"/>
</dbReference>
<name>A0A3G8JLI2_9ACTN</name>
<organism evidence="4 5">
    <name type="scientific">Gordonia insulae</name>
    <dbReference type="NCBI Taxonomy" id="2420509"/>
    <lineage>
        <taxon>Bacteria</taxon>
        <taxon>Bacillati</taxon>
        <taxon>Actinomycetota</taxon>
        <taxon>Actinomycetes</taxon>
        <taxon>Mycobacteriales</taxon>
        <taxon>Gordoniaceae</taxon>
        <taxon>Gordonia</taxon>
    </lineage>
</organism>